<proteinExistence type="predicted"/>
<dbReference type="AlphaFoldDB" id="A0A0E9XYQ4"/>
<evidence type="ECO:0000313" key="1">
    <source>
        <dbReference type="EMBL" id="JAI07562.1"/>
    </source>
</evidence>
<name>A0A0E9XYQ4_ANGAN</name>
<accession>A0A0E9XYQ4</accession>
<reference evidence="1" key="2">
    <citation type="journal article" date="2015" name="Fish Shellfish Immunol.">
        <title>Early steps in the European eel (Anguilla anguilla)-Vibrio vulnificus interaction in the gills: Role of the RtxA13 toxin.</title>
        <authorList>
            <person name="Callol A."/>
            <person name="Pajuelo D."/>
            <person name="Ebbesson L."/>
            <person name="Teles M."/>
            <person name="MacKenzie S."/>
            <person name="Amaro C."/>
        </authorList>
    </citation>
    <scope>NUCLEOTIDE SEQUENCE</scope>
</reference>
<organism evidence="1">
    <name type="scientific">Anguilla anguilla</name>
    <name type="common">European freshwater eel</name>
    <name type="synonym">Muraena anguilla</name>
    <dbReference type="NCBI Taxonomy" id="7936"/>
    <lineage>
        <taxon>Eukaryota</taxon>
        <taxon>Metazoa</taxon>
        <taxon>Chordata</taxon>
        <taxon>Craniata</taxon>
        <taxon>Vertebrata</taxon>
        <taxon>Euteleostomi</taxon>
        <taxon>Actinopterygii</taxon>
        <taxon>Neopterygii</taxon>
        <taxon>Teleostei</taxon>
        <taxon>Anguilliformes</taxon>
        <taxon>Anguillidae</taxon>
        <taxon>Anguilla</taxon>
    </lineage>
</organism>
<sequence>MTSRSQNGMSGVVDWRPCSVLCSWRRM</sequence>
<reference evidence="1" key="1">
    <citation type="submission" date="2014-11" db="EMBL/GenBank/DDBJ databases">
        <authorList>
            <person name="Amaro Gonzalez C."/>
        </authorList>
    </citation>
    <scope>NUCLEOTIDE SEQUENCE</scope>
</reference>
<dbReference type="EMBL" id="GBXM01001016">
    <property type="protein sequence ID" value="JAI07562.1"/>
    <property type="molecule type" value="Transcribed_RNA"/>
</dbReference>
<protein>
    <submittedName>
        <fullName evidence="1">Uncharacterized protein</fullName>
    </submittedName>
</protein>